<dbReference type="Gramene" id="Zm00001eb290650_T002">
    <property type="protein sequence ID" value="Zm00001eb290650_P002"/>
    <property type="gene ID" value="Zm00001eb290650"/>
</dbReference>
<feature type="compositionally biased region" description="Polar residues" evidence="1">
    <location>
        <begin position="48"/>
        <end position="58"/>
    </location>
</feature>
<protein>
    <recommendedName>
        <fullName evidence="3">DUF7356 domain-containing protein</fullName>
    </recommendedName>
</protein>
<dbReference type="EnsemblPlants" id="Zm00001eb290650_T002">
    <property type="protein sequence ID" value="Zm00001eb290650_P002"/>
    <property type="gene ID" value="Zm00001eb290650"/>
</dbReference>
<evidence type="ECO:0000313" key="4">
    <source>
        <dbReference type="EnsemblPlants" id="Zm00001eb290650_P002"/>
    </source>
</evidence>
<dbReference type="Pfam" id="PF24053">
    <property type="entry name" value="DUF7356"/>
    <property type="match status" value="1"/>
</dbReference>
<evidence type="ECO:0000256" key="2">
    <source>
        <dbReference type="SAM" id="SignalP"/>
    </source>
</evidence>
<keyword evidence="5" id="KW-1185">Reference proteome</keyword>
<dbReference type="AlphaFoldDB" id="A0A804Q069"/>
<feature type="signal peptide" evidence="2">
    <location>
        <begin position="1"/>
        <end position="27"/>
    </location>
</feature>
<dbReference type="Proteomes" id="UP000007305">
    <property type="component" value="Chromosome 6"/>
</dbReference>
<feature type="region of interest" description="Disordered" evidence="1">
    <location>
        <begin position="235"/>
        <end position="303"/>
    </location>
</feature>
<reference evidence="4" key="3">
    <citation type="submission" date="2021-05" db="UniProtKB">
        <authorList>
            <consortium name="EnsemblPlants"/>
        </authorList>
    </citation>
    <scope>IDENTIFICATION</scope>
    <source>
        <strain evidence="4">cv. B73</strain>
    </source>
</reference>
<feature type="compositionally biased region" description="Polar residues" evidence="1">
    <location>
        <begin position="239"/>
        <end position="249"/>
    </location>
</feature>
<name>A0A804Q069_MAIZE</name>
<evidence type="ECO:0007829" key="6">
    <source>
        <dbReference type="PeptideAtlas" id="A0A804Q069"/>
    </source>
</evidence>
<reference evidence="5" key="1">
    <citation type="journal article" date="2009" name="Science">
        <title>The B73 maize genome: complexity, diversity, and dynamics.</title>
        <authorList>
            <person name="Schnable P.S."/>
            <person name="Ware D."/>
            <person name="Fulton R.S."/>
            <person name="Stein J.C."/>
            <person name="Wei F."/>
            <person name="Pasternak S."/>
            <person name="Liang C."/>
            <person name="Zhang J."/>
            <person name="Fulton L."/>
            <person name="Graves T.A."/>
            <person name="Minx P."/>
            <person name="Reily A.D."/>
            <person name="Courtney L."/>
            <person name="Kruchowski S.S."/>
            <person name="Tomlinson C."/>
            <person name="Strong C."/>
            <person name="Delehaunty K."/>
            <person name="Fronick C."/>
            <person name="Courtney B."/>
            <person name="Rock S.M."/>
            <person name="Belter E."/>
            <person name="Du F."/>
            <person name="Kim K."/>
            <person name="Abbott R.M."/>
            <person name="Cotton M."/>
            <person name="Levy A."/>
            <person name="Marchetto P."/>
            <person name="Ochoa K."/>
            <person name="Jackson S.M."/>
            <person name="Gillam B."/>
            <person name="Chen W."/>
            <person name="Yan L."/>
            <person name="Higginbotham J."/>
            <person name="Cardenas M."/>
            <person name="Waligorski J."/>
            <person name="Applebaum E."/>
            <person name="Phelps L."/>
            <person name="Falcone J."/>
            <person name="Kanchi K."/>
            <person name="Thane T."/>
            <person name="Scimone A."/>
            <person name="Thane N."/>
            <person name="Henke J."/>
            <person name="Wang T."/>
            <person name="Ruppert J."/>
            <person name="Shah N."/>
            <person name="Rotter K."/>
            <person name="Hodges J."/>
            <person name="Ingenthron E."/>
            <person name="Cordes M."/>
            <person name="Kohlberg S."/>
            <person name="Sgro J."/>
            <person name="Delgado B."/>
            <person name="Mead K."/>
            <person name="Chinwalla A."/>
            <person name="Leonard S."/>
            <person name="Crouse K."/>
            <person name="Collura K."/>
            <person name="Kudrna D."/>
            <person name="Currie J."/>
            <person name="He R."/>
            <person name="Angelova A."/>
            <person name="Rajasekar S."/>
            <person name="Mueller T."/>
            <person name="Lomeli R."/>
            <person name="Scara G."/>
            <person name="Ko A."/>
            <person name="Delaney K."/>
            <person name="Wissotski M."/>
            <person name="Lopez G."/>
            <person name="Campos D."/>
            <person name="Braidotti M."/>
            <person name="Ashley E."/>
            <person name="Golser W."/>
            <person name="Kim H."/>
            <person name="Lee S."/>
            <person name="Lin J."/>
            <person name="Dujmic Z."/>
            <person name="Kim W."/>
            <person name="Talag J."/>
            <person name="Zuccolo A."/>
            <person name="Fan C."/>
            <person name="Sebastian A."/>
            <person name="Kramer M."/>
            <person name="Spiegel L."/>
            <person name="Nascimento L."/>
            <person name="Zutavern T."/>
            <person name="Miller B."/>
            <person name="Ambroise C."/>
            <person name="Muller S."/>
            <person name="Spooner W."/>
            <person name="Narechania A."/>
            <person name="Ren L."/>
            <person name="Wei S."/>
            <person name="Kumari S."/>
            <person name="Faga B."/>
            <person name="Levy M.J."/>
            <person name="McMahan L."/>
            <person name="Van Buren P."/>
            <person name="Vaughn M.W."/>
            <person name="Ying K."/>
            <person name="Yeh C.-T."/>
            <person name="Emrich S.J."/>
            <person name="Jia Y."/>
            <person name="Kalyanaraman A."/>
            <person name="Hsia A.-P."/>
            <person name="Barbazuk W.B."/>
            <person name="Baucom R.S."/>
            <person name="Brutnell T.P."/>
            <person name="Carpita N.C."/>
            <person name="Chaparro C."/>
            <person name="Chia J.-M."/>
            <person name="Deragon J.-M."/>
            <person name="Estill J.C."/>
            <person name="Fu Y."/>
            <person name="Jeddeloh J.A."/>
            <person name="Han Y."/>
            <person name="Lee H."/>
            <person name="Li P."/>
            <person name="Lisch D.R."/>
            <person name="Liu S."/>
            <person name="Liu Z."/>
            <person name="Nagel D.H."/>
            <person name="McCann M.C."/>
            <person name="SanMiguel P."/>
            <person name="Myers A.M."/>
            <person name="Nettleton D."/>
            <person name="Nguyen J."/>
            <person name="Penning B.W."/>
            <person name="Ponnala L."/>
            <person name="Schneider K.L."/>
            <person name="Schwartz D.C."/>
            <person name="Sharma A."/>
            <person name="Soderlund C."/>
            <person name="Springer N.M."/>
            <person name="Sun Q."/>
            <person name="Wang H."/>
            <person name="Waterman M."/>
            <person name="Westerman R."/>
            <person name="Wolfgruber T.K."/>
            <person name="Yang L."/>
            <person name="Yu Y."/>
            <person name="Zhang L."/>
            <person name="Zhou S."/>
            <person name="Zhu Q."/>
            <person name="Bennetzen J.L."/>
            <person name="Dawe R.K."/>
            <person name="Jiang J."/>
            <person name="Jiang N."/>
            <person name="Presting G.G."/>
            <person name="Wessler S.R."/>
            <person name="Aluru S."/>
            <person name="Martienssen R.A."/>
            <person name="Clifton S.W."/>
            <person name="McCombie W.R."/>
            <person name="Wing R.A."/>
            <person name="Wilson R.K."/>
        </authorList>
    </citation>
    <scope>NUCLEOTIDE SEQUENCE [LARGE SCALE GENOMIC DNA]</scope>
    <source>
        <strain evidence="5">cv. B73</strain>
    </source>
</reference>
<feature type="chain" id="PRO_5032281779" description="DUF7356 domain-containing protein" evidence="2">
    <location>
        <begin position="28"/>
        <end position="303"/>
    </location>
</feature>
<evidence type="ECO:0000256" key="1">
    <source>
        <dbReference type="SAM" id="MobiDB-lite"/>
    </source>
</evidence>
<reference evidence="4" key="2">
    <citation type="submission" date="2019-07" db="EMBL/GenBank/DDBJ databases">
        <authorList>
            <person name="Seetharam A."/>
            <person name="Woodhouse M."/>
            <person name="Cannon E."/>
        </authorList>
    </citation>
    <scope>NUCLEOTIDE SEQUENCE [LARGE SCALE GENOMIC DNA]</scope>
    <source>
        <strain evidence="4">cv. B73</strain>
    </source>
</reference>
<organism evidence="4 5">
    <name type="scientific">Zea mays</name>
    <name type="common">Maize</name>
    <dbReference type="NCBI Taxonomy" id="4577"/>
    <lineage>
        <taxon>Eukaryota</taxon>
        <taxon>Viridiplantae</taxon>
        <taxon>Streptophyta</taxon>
        <taxon>Embryophyta</taxon>
        <taxon>Tracheophyta</taxon>
        <taxon>Spermatophyta</taxon>
        <taxon>Magnoliopsida</taxon>
        <taxon>Liliopsida</taxon>
        <taxon>Poales</taxon>
        <taxon>Poaceae</taxon>
        <taxon>PACMAD clade</taxon>
        <taxon>Panicoideae</taxon>
        <taxon>Andropogonodae</taxon>
        <taxon>Andropogoneae</taxon>
        <taxon>Tripsacinae</taxon>
        <taxon>Zea</taxon>
    </lineage>
</organism>
<feature type="compositionally biased region" description="Acidic residues" evidence="1">
    <location>
        <begin position="258"/>
        <end position="267"/>
    </location>
</feature>
<feature type="compositionally biased region" description="Basic and acidic residues" evidence="1">
    <location>
        <begin position="107"/>
        <end position="118"/>
    </location>
</feature>
<sequence>MGTCGLAAVVALLLASALLPGPDSASARSLLEGENPSSGEDAPAPAVSGQSSAAGQQTENKRHQESLPPVTSPPPPPPTQETNSQKAASPPPGPNVGTGQEDTGSQGRREETDKLKEAMEKCDASHKCSSGNEFSACLQVPDNALVGPYIIVHNEGQHDMDIDVKEPSSNTNNDKKPLHLVKGAFGQMNITYTASDGGNVTLSDGKNVDCIIHVGGTVERQSVSDLQKQFQQLEMGGQAPNSSGVDITATTTDGWEHDWDDDWDDEAAAGPVDKKPTSSVSANGLPLRSQTNSKDGWNVDWDD</sequence>
<dbReference type="PANTHER" id="PTHR34200">
    <property type="entry name" value="DENTIN SIALOPHOSPHOPROTEIN-LIKE ISOFORM X1"/>
    <property type="match status" value="1"/>
</dbReference>
<accession>A0A804Q069</accession>
<keyword evidence="2" id="KW-0732">Signal</keyword>
<gene>
    <name evidence="4" type="primary">LOC103630488</name>
</gene>
<feature type="compositionally biased region" description="Polar residues" evidence="1">
    <location>
        <begin position="277"/>
        <end position="295"/>
    </location>
</feature>
<feature type="region of interest" description="Disordered" evidence="1">
    <location>
        <begin position="20"/>
        <end position="118"/>
    </location>
</feature>
<dbReference type="InterPro" id="IPR055780">
    <property type="entry name" value="DUF7356"/>
</dbReference>
<keyword evidence="6" id="KW-1267">Proteomics identification</keyword>
<dbReference type="PANTHER" id="PTHR34200:SF2">
    <property type="entry name" value="TRANSMEMBRANE PROTEIN"/>
    <property type="match status" value="1"/>
</dbReference>
<proteinExistence type="evidence at protein level"/>
<evidence type="ECO:0000313" key="5">
    <source>
        <dbReference type="Proteomes" id="UP000007305"/>
    </source>
</evidence>
<feature type="compositionally biased region" description="Polar residues" evidence="1">
    <location>
        <begin position="97"/>
        <end position="106"/>
    </location>
</feature>
<evidence type="ECO:0000259" key="3">
    <source>
        <dbReference type="Pfam" id="PF24053"/>
    </source>
</evidence>
<feature type="compositionally biased region" description="Pro residues" evidence="1">
    <location>
        <begin position="70"/>
        <end position="79"/>
    </location>
</feature>
<feature type="domain" description="DUF7356" evidence="3">
    <location>
        <begin position="116"/>
        <end position="216"/>
    </location>
</feature>